<dbReference type="InterPro" id="IPR016181">
    <property type="entry name" value="Acyl_CoA_acyltransferase"/>
</dbReference>
<protein>
    <submittedName>
        <fullName evidence="2">GNAT family N-acetyltransferase</fullName>
    </submittedName>
</protein>
<dbReference type="OrthoDB" id="1178186at2"/>
<organism evidence="2 3">
    <name type="scientific">Pedobacter steynii</name>
    <dbReference type="NCBI Taxonomy" id="430522"/>
    <lineage>
        <taxon>Bacteria</taxon>
        <taxon>Pseudomonadati</taxon>
        <taxon>Bacteroidota</taxon>
        <taxon>Sphingobacteriia</taxon>
        <taxon>Sphingobacteriales</taxon>
        <taxon>Sphingobacteriaceae</taxon>
        <taxon>Pedobacter</taxon>
    </lineage>
</organism>
<sequence length="139" mass="16068">MEKIHIEQIRPDLTWRIRHEAMYPDEPYDAIKLENDSNGIHFALFAGDQLYSVISLFSEGSVYQFRKFATLPVAQGKGYGSLLLRHVIEYVGNMGATKLWCNARTSVSPFYVKFGFSETEERFHKLGLEFVIMQLELNN</sequence>
<dbReference type="GO" id="GO:0016747">
    <property type="term" value="F:acyltransferase activity, transferring groups other than amino-acyl groups"/>
    <property type="evidence" value="ECO:0007669"/>
    <property type="project" value="InterPro"/>
</dbReference>
<evidence type="ECO:0000259" key="1">
    <source>
        <dbReference type="PROSITE" id="PS51186"/>
    </source>
</evidence>
<dbReference type="Pfam" id="PF13673">
    <property type="entry name" value="Acetyltransf_10"/>
    <property type="match status" value="1"/>
</dbReference>
<reference evidence="2 3" key="1">
    <citation type="submission" date="2016-08" db="EMBL/GenBank/DDBJ databases">
        <authorList>
            <person name="Seilhamer J.J."/>
        </authorList>
    </citation>
    <scope>NUCLEOTIDE SEQUENCE [LARGE SCALE GENOMIC DNA]</scope>
    <source>
        <strain evidence="2 3">DX4</strain>
    </source>
</reference>
<dbReference type="EMBL" id="CP017141">
    <property type="protein sequence ID" value="AOM77979.1"/>
    <property type="molecule type" value="Genomic_DNA"/>
</dbReference>
<dbReference type="InterPro" id="IPR000182">
    <property type="entry name" value="GNAT_dom"/>
</dbReference>
<dbReference type="AlphaFoldDB" id="A0A1D7QHC8"/>
<dbReference type="KEGG" id="psty:BFS30_12790"/>
<name>A0A1D7QHC8_9SPHI</name>
<dbReference type="RefSeq" id="WP_069379653.1">
    <property type="nucleotide sequence ID" value="NZ_CP017141.1"/>
</dbReference>
<proteinExistence type="predicted"/>
<dbReference type="SUPFAM" id="SSF55729">
    <property type="entry name" value="Acyl-CoA N-acyltransferases (Nat)"/>
    <property type="match status" value="1"/>
</dbReference>
<keyword evidence="3" id="KW-1185">Reference proteome</keyword>
<evidence type="ECO:0000313" key="3">
    <source>
        <dbReference type="Proteomes" id="UP000094313"/>
    </source>
</evidence>
<gene>
    <name evidence="2" type="ORF">BFS30_12790</name>
</gene>
<dbReference type="Gene3D" id="3.40.630.30">
    <property type="match status" value="1"/>
</dbReference>
<dbReference type="Proteomes" id="UP000094313">
    <property type="component" value="Chromosome"/>
</dbReference>
<keyword evidence="2" id="KW-0808">Transferase</keyword>
<evidence type="ECO:0000313" key="2">
    <source>
        <dbReference type="EMBL" id="AOM77979.1"/>
    </source>
</evidence>
<dbReference type="PROSITE" id="PS51186">
    <property type="entry name" value="GNAT"/>
    <property type="match status" value="1"/>
</dbReference>
<feature type="domain" description="N-acetyltransferase" evidence="1">
    <location>
        <begin position="1"/>
        <end position="138"/>
    </location>
</feature>
<accession>A0A1D7QHC8</accession>
<dbReference type="CDD" id="cd04301">
    <property type="entry name" value="NAT_SF"/>
    <property type="match status" value="1"/>
</dbReference>